<dbReference type="Pfam" id="PF19040">
    <property type="entry name" value="SGNH"/>
    <property type="match status" value="1"/>
</dbReference>
<dbReference type="EMBL" id="UYYB01003415">
    <property type="protein sequence ID" value="VDM66670.1"/>
    <property type="molecule type" value="Genomic_DNA"/>
</dbReference>
<dbReference type="InterPro" id="IPR050879">
    <property type="entry name" value="Acyltransferase_3"/>
</dbReference>
<evidence type="ECO:0000313" key="2">
    <source>
        <dbReference type="EMBL" id="VDM66670.1"/>
    </source>
</evidence>
<dbReference type="AlphaFoldDB" id="A0A3P7I202"/>
<dbReference type="InterPro" id="IPR043968">
    <property type="entry name" value="SGNH"/>
</dbReference>
<accession>A0A3P7I202</accession>
<protein>
    <recommendedName>
        <fullName evidence="1">SGNH domain-containing protein</fullName>
    </recommendedName>
</protein>
<dbReference type="PANTHER" id="PTHR23028">
    <property type="entry name" value="ACETYLTRANSFERASE"/>
    <property type="match status" value="1"/>
</dbReference>
<keyword evidence="3" id="KW-1185">Reference proteome</keyword>
<evidence type="ECO:0000259" key="1">
    <source>
        <dbReference type="Pfam" id="PF19040"/>
    </source>
</evidence>
<feature type="non-terminal residue" evidence="2">
    <location>
        <position position="1"/>
    </location>
</feature>
<dbReference type="Proteomes" id="UP000270094">
    <property type="component" value="Unassembled WGS sequence"/>
</dbReference>
<reference evidence="2 3" key="1">
    <citation type="submission" date="2018-11" db="EMBL/GenBank/DDBJ databases">
        <authorList>
            <consortium name="Pathogen Informatics"/>
        </authorList>
    </citation>
    <scope>NUCLEOTIDE SEQUENCE [LARGE SCALE GENOMIC DNA]</scope>
</reference>
<feature type="domain" description="SGNH" evidence="1">
    <location>
        <begin position="12"/>
        <end position="179"/>
    </location>
</feature>
<dbReference type="OrthoDB" id="5825384at2759"/>
<name>A0A3P7I202_STRVU</name>
<organism evidence="2 3">
    <name type="scientific">Strongylus vulgaris</name>
    <name type="common">Blood worm</name>
    <dbReference type="NCBI Taxonomy" id="40348"/>
    <lineage>
        <taxon>Eukaryota</taxon>
        <taxon>Metazoa</taxon>
        <taxon>Ecdysozoa</taxon>
        <taxon>Nematoda</taxon>
        <taxon>Chromadorea</taxon>
        <taxon>Rhabditida</taxon>
        <taxon>Rhabditina</taxon>
        <taxon>Rhabditomorpha</taxon>
        <taxon>Strongyloidea</taxon>
        <taxon>Strongylidae</taxon>
        <taxon>Strongylus</taxon>
    </lineage>
</organism>
<sequence length="191" mass="21894">CLACEVLAKTLQFEHCRTAQEQYVAAVEEYQPEILFILARYTDMANFPELNSTSKVEPIVEKASRMLKWLSEVTVDHVFVLNALPRPDNAFQVFHTEMLVKNASVHPAKLLNTTGTQIARRRVAQAVASCHKCILIDYLPRFTSNGTFRFYDDDTNVALMNGFWHFTPLGLHRLRPFFKDICDHISFSKAL</sequence>
<proteinExistence type="predicted"/>
<evidence type="ECO:0000313" key="3">
    <source>
        <dbReference type="Proteomes" id="UP000270094"/>
    </source>
</evidence>
<gene>
    <name evidence="2" type="ORF">SVUK_LOCUS1668</name>
</gene>